<dbReference type="AlphaFoldDB" id="A0A8T8K1Y0"/>
<evidence type="ECO:0000256" key="2">
    <source>
        <dbReference type="SAM" id="Phobius"/>
    </source>
</evidence>
<feature type="transmembrane region" description="Helical" evidence="2">
    <location>
        <begin position="207"/>
        <end position="230"/>
    </location>
</feature>
<evidence type="ECO:0000256" key="1">
    <source>
        <dbReference type="SAM" id="MobiDB-lite"/>
    </source>
</evidence>
<dbReference type="Proteomes" id="UP000681041">
    <property type="component" value="Chromosome"/>
</dbReference>
<keyword evidence="2" id="KW-0812">Transmembrane</keyword>
<feature type="region of interest" description="Disordered" evidence="1">
    <location>
        <begin position="82"/>
        <end position="101"/>
    </location>
</feature>
<keyword evidence="4" id="KW-1185">Reference proteome</keyword>
<feature type="transmembrane region" description="Helical" evidence="2">
    <location>
        <begin position="145"/>
        <end position="164"/>
    </location>
</feature>
<feature type="transmembrane region" description="Helical" evidence="2">
    <location>
        <begin position="121"/>
        <end position="139"/>
    </location>
</feature>
<dbReference type="InterPro" id="IPR018663">
    <property type="entry name" value="DUF2101_membrane"/>
</dbReference>
<accession>A0A8T8K1Y0</accession>
<evidence type="ECO:0000313" key="3">
    <source>
        <dbReference type="EMBL" id="QUH22486.1"/>
    </source>
</evidence>
<keyword evidence="2" id="KW-0472">Membrane</keyword>
<sequence length="310" mass="34971">MDIFNKFGDLLFKLFSLIGAGVIGITHIPQKLRGIDTKEVKENISNIRRESGIEEKISGIDLSKMKSQINNQINRDSIKEDLKNSNSSENINNSPVSDSPANEITFPALDKFSSQEKEQTILKLQIISGSFIVVSILYIFNFFSWILLILVGGVIVALSLYLLFKKVKLMYSEDFNAYRDFFLMYLAVGIVLVLVGDNPALSTAFPFQFLPSLSVLLFAVICVAVVFLVFRIRYHRNYTYGQVIEPGKKTAYVRVDYDIRSNVKPDIYIVENNNHSVAENEWVKLQLEGGLLSMNGNKPVSILDKLHPSS</sequence>
<feature type="transmembrane region" description="Helical" evidence="2">
    <location>
        <begin position="176"/>
        <end position="195"/>
    </location>
</feature>
<dbReference type="EMBL" id="CP058560">
    <property type="protein sequence ID" value="QUH22486.1"/>
    <property type="molecule type" value="Genomic_DNA"/>
</dbReference>
<proteinExistence type="predicted"/>
<dbReference type="RefSeq" id="WP_211533430.1">
    <property type="nucleotide sequence ID" value="NZ_CP058560.1"/>
</dbReference>
<feature type="transmembrane region" description="Helical" evidence="2">
    <location>
        <begin position="12"/>
        <end position="28"/>
    </location>
</feature>
<dbReference type="Pfam" id="PF09874">
    <property type="entry name" value="DUF2101"/>
    <property type="match status" value="1"/>
</dbReference>
<gene>
    <name evidence="3" type="ORF">HYG87_01250</name>
</gene>
<dbReference type="GeneID" id="64819348"/>
<protein>
    <submittedName>
        <fullName evidence="3">DUF2101 family protein</fullName>
    </submittedName>
</protein>
<feature type="compositionally biased region" description="Low complexity" evidence="1">
    <location>
        <begin position="84"/>
        <end position="97"/>
    </location>
</feature>
<organism evidence="3 4">
    <name type="scientific">Methanobacterium alkalithermotolerans</name>
    <dbReference type="NCBI Taxonomy" id="2731220"/>
    <lineage>
        <taxon>Archaea</taxon>
        <taxon>Methanobacteriati</taxon>
        <taxon>Methanobacteriota</taxon>
        <taxon>Methanomada group</taxon>
        <taxon>Methanobacteria</taxon>
        <taxon>Methanobacteriales</taxon>
        <taxon>Methanobacteriaceae</taxon>
        <taxon>Methanobacterium</taxon>
    </lineage>
</organism>
<keyword evidence="2" id="KW-1133">Transmembrane helix</keyword>
<dbReference type="KEGG" id="meme:HYG87_01250"/>
<dbReference type="OrthoDB" id="71446at2157"/>
<name>A0A8T8K1Y0_9EURY</name>
<evidence type="ECO:0000313" key="4">
    <source>
        <dbReference type="Proteomes" id="UP000681041"/>
    </source>
</evidence>
<reference evidence="3" key="1">
    <citation type="submission" date="2020-07" db="EMBL/GenBank/DDBJ databases">
        <title>Methanobacterium. sp. MethCan genome.</title>
        <authorList>
            <person name="Postec A."/>
            <person name="Quemeneur M."/>
        </authorList>
    </citation>
    <scope>NUCLEOTIDE SEQUENCE</scope>
    <source>
        <strain evidence="3">MethCAN</strain>
    </source>
</reference>